<feature type="compositionally biased region" description="Basic and acidic residues" evidence="1">
    <location>
        <begin position="1"/>
        <end position="16"/>
    </location>
</feature>
<evidence type="ECO:0000256" key="1">
    <source>
        <dbReference type="SAM" id="MobiDB-lite"/>
    </source>
</evidence>
<evidence type="ECO:0000313" key="2">
    <source>
        <dbReference type="EMBL" id="GFS37997.1"/>
    </source>
</evidence>
<dbReference type="AlphaFoldDB" id="A0A7J0DNC3"/>
<comment type="caution">
    <text evidence="2">The sequence shown here is derived from an EMBL/GenBank/DDBJ whole genome shotgun (WGS) entry which is preliminary data.</text>
</comment>
<organism evidence="2 3">
    <name type="scientific">Actinidia rufa</name>
    <dbReference type="NCBI Taxonomy" id="165716"/>
    <lineage>
        <taxon>Eukaryota</taxon>
        <taxon>Viridiplantae</taxon>
        <taxon>Streptophyta</taxon>
        <taxon>Embryophyta</taxon>
        <taxon>Tracheophyta</taxon>
        <taxon>Spermatophyta</taxon>
        <taxon>Magnoliopsida</taxon>
        <taxon>eudicotyledons</taxon>
        <taxon>Gunneridae</taxon>
        <taxon>Pentapetalae</taxon>
        <taxon>asterids</taxon>
        <taxon>Ericales</taxon>
        <taxon>Actinidiaceae</taxon>
        <taxon>Actinidia</taxon>
    </lineage>
</organism>
<reference evidence="3" key="1">
    <citation type="submission" date="2019-07" db="EMBL/GenBank/DDBJ databases">
        <title>De Novo Assembly of kiwifruit Actinidia rufa.</title>
        <authorList>
            <person name="Sugita-Konishi S."/>
            <person name="Sato K."/>
            <person name="Mori E."/>
            <person name="Abe Y."/>
            <person name="Kisaki G."/>
            <person name="Hamano K."/>
            <person name="Suezawa K."/>
            <person name="Otani M."/>
            <person name="Fukuda T."/>
            <person name="Manabe T."/>
            <person name="Gomi K."/>
            <person name="Tabuchi M."/>
            <person name="Akimitsu K."/>
            <person name="Kataoka I."/>
        </authorList>
    </citation>
    <scope>NUCLEOTIDE SEQUENCE [LARGE SCALE GENOMIC DNA]</scope>
    <source>
        <strain evidence="3">cv. Fuchu</strain>
    </source>
</reference>
<protein>
    <submittedName>
        <fullName evidence="2">Uncharacterized protein</fullName>
    </submittedName>
</protein>
<accession>A0A7J0DNC3</accession>
<proteinExistence type="predicted"/>
<keyword evidence="3" id="KW-1185">Reference proteome</keyword>
<sequence>MEDEITRLPSSLKEDPSSPESSPSVVLPSIEREVNIMPLEELEQLRESCSISSSIQIRLPEEGETIMSACPSEVAFYEAAFHELFGLYKNSMPDSGWLYFKARVILGRRSFKGSEVMGHPRFLDDVMSSVEGGNLYLVKVILDSKTFRRSFNLLSNPMASGGGDNGEGCICWRGNSGNRRTRVSPSILEMNIPKVKALKFSFVAMSRRISLKKLSQKLEESKSESSIAKSTPSKGVVIGEKSPREASVTSPNKKGNTTLPSKKGKTANSSNGKEIVPPSEAKKVKPSNAASTKATPMLKPQLTLLPCWGLKPSILGSLSVAEKILSRAVPPADKEKVEQLTLDHTVTKFFHVIGQALLWSKERGDKVTLQQGRVASLEGKNVLSSTADKGRDTSCGAEAKGGSLYAASYGAVQVLSEFHDVVKAVASKYFGKEFDFCKGQLHRQHPDLAIDLEGMGLDHDLLDEEDELEGKQSNFKLNHGDHIDLASLISKRLEGDFVLMVISKFTGNTSSSAQRSMGDVVPFHSCLPTNTFLVWTLWTHRSPDRREQRDRSTSGGICAAGGGRLFMVRCYIKRALFSFMIQVGFKEEASNITDVNEVSSCGVNHLIGKVNNLENLPRIIFDIHDLRPSVSLTLGFWMEDDM</sequence>
<feature type="region of interest" description="Disordered" evidence="1">
    <location>
        <begin position="1"/>
        <end position="25"/>
    </location>
</feature>
<feature type="region of interest" description="Disordered" evidence="1">
    <location>
        <begin position="220"/>
        <end position="294"/>
    </location>
</feature>
<dbReference type="EMBL" id="BJWL01000297">
    <property type="protein sequence ID" value="GFS37997.1"/>
    <property type="molecule type" value="Genomic_DNA"/>
</dbReference>
<feature type="compositionally biased region" description="Polar residues" evidence="1">
    <location>
        <begin position="247"/>
        <end position="272"/>
    </location>
</feature>
<evidence type="ECO:0000313" key="3">
    <source>
        <dbReference type="Proteomes" id="UP000585474"/>
    </source>
</evidence>
<feature type="compositionally biased region" description="Low complexity" evidence="1">
    <location>
        <begin position="224"/>
        <end position="234"/>
    </location>
</feature>
<dbReference type="OrthoDB" id="1750920at2759"/>
<name>A0A7J0DNC3_9ERIC</name>
<dbReference type="Proteomes" id="UP000585474">
    <property type="component" value="Unassembled WGS sequence"/>
</dbReference>
<gene>
    <name evidence="2" type="ORF">Acr_00g0055120</name>
</gene>